<dbReference type="Proteomes" id="UP000481033">
    <property type="component" value="Unassembled WGS sequence"/>
</dbReference>
<dbReference type="EMBL" id="QXHD01000004">
    <property type="protein sequence ID" value="NEZ58403.1"/>
    <property type="molecule type" value="Genomic_DNA"/>
</dbReference>
<dbReference type="SUPFAM" id="SSF53218">
    <property type="entry name" value="Molybdenum cofactor biosynthesis proteins"/>
    <property type="match status" value="1"/>
</dbReference>
<dbReference type="Gene3D" id="3.40.980.10">
    <property type="entry name" value="MoaB/Mog-like domain"/>
    <property type="match status" value="1"/>
</dbReference>
<dbReference type="AlphaFoldDB" id="A0A6M0RRH9"/>
<dbReference type="InterPro" id="IPR036135">
    <property type="entry name" value="MoeA_linker/N_sf"/>
</dbReference>
<dbReference type="NCBIfam" id="TIGR00177">
    <property type="entry name" value="molyb_syn"/>
    <property type="match status" value="1"/>
</dbReference>
<keyword evidence="5 11" id="KW-0500">Molybdenum</keyword>
<organism evidence="13 14">
    <name type="scientific">Adonisia turfae CCMR0081</name>
    <dbReference type="NCBI Taxonomy" id="2292702"/>
    <lineage>
        <taxon>Bacteria</taxon>
        <taxon>Bacillati</taxon>
        <taxon>Cyanobacteriota</taxon>
        <taxon>Adonisia</taxon>
        <taxon>Adonisia turfae</taxon>
    </lineage>
</organism>
<dbReference type="NCBIfam" id="NF045515">
    <property type="entry name" value="Glp_gephyrin"/>
    <property type="match status" value="1"/>
</dbReference>
<dbReference type="SUPFAM" id="SSF63867">
    <property type="entry name" value="MoeA C-terminal domain-like"/>
    <property type="match status" value="1"/>
</dbReference>
<dbReference type="Gene3D" id="3.90.105.10">
    <property type="entry name" value="Molybdopterin biosynthesis moea protein, domain 2"/>
    <property type="match status" value="1"/>
</dbReference>
<dbReference type="InterPro" id="IPR036425">
    <property type="entry name" value="MoaB/Mog-like_dom_sf"/>
</dbReference>
<evidence type="ECO:0000256" key="1">
    <source>
        <dbReference type="ARBA" id="ARBA00001946"/>
    </source>
</evidence>
<feature type="domain" description="MoaB/Mog" evidence="12">
    <location>
        <begin position="176"/>
        <end position="318"/>
    </location>
</feature>
<dbReference type="GO" id="GO:0046872">
    <property type="term" value="F:metal ion binding"/>
    <property type="evidence" value="ECO:0007669"/>
    <property type="project" value="UniProtKB-UniRule"/>
</dbReference>
<comment type="function">
    <text evidence="2 11">Catalyzes the insertion of molybdate into adenylated molybdopterin with the concomitant release of AMP.</text>
</comment>
<dbReference type="Pfam" id="PF00994">
    <property type="entry name" value="MoCF_biosynth"/>
    <property type="match status" value="1"/>
</dbReference>
<name>A0A6M0RRH9_9CYAN</name>
<evidence type="ECO:0000256" key="5">
    <source>
        <dbReference type="ARBA" id="ARBA00022505"/>
    </source>
</evidence>
<dbReference type="Gene3D" id="2.170.190.11">
    <property type="entry name" value="Molybdopterin biosynthesis moea protein, domain 3"/>
    <property type="match status" value="1"/>
</dbReference>
<reference evidence="13 14" key="1">
    <citation type="journal article" date="2020" name="Microb. Ecol.">
        <title>Ecogenomics of the Marine Benthic Filamentous Cyanobacterium Adonisia.</title>
        <authorList>
            <person name="Walter J.M."/>
            <person name="Coutinho F.H."/>
            <person name="Leomil L."/>
            <person name="Hargreaves P.I."/>
            <person name="Campeao M.E."/>
            <person name="Vieira V.V."/>
            <person name="Silva B.S."/>
            <person name="Fistarol G.O."/>
            <person name="Salomon P.S."/>
            <person name="Sawabe T."/>
            <person name="Mino S."/>
            <person name="Hosokawa M."/>
            <person name="Miyashita H."/>
            <person name="Maruyama F."/>
            <person name="van Verk M.C."/>
            <person name="Dutilh B.E."/>
            <person name="Thompson C.C."/>
            <person name="Thompson F.L."/>
        </authorList>
    </citation>
    <scope>NUCLEOTIDE SEQUENCE [LARGE SCALE GENOMIC DNA]</scope>
    <source>
        <strain evidence="13 14">CCMR0081</strain>
    </source>
</reference>
<evidence type="ECO:0000256" key="6">
    <source>
        <dbReference type="ARBA" id="ARBA00022679"/>
    </source>
</evidence>
<dbReference type="PROSITE" id="PS01079">
    <property type="entry name" value="MOCF_BIOSYNTHESIS_2"/>
    <property type="match status" value="1"/>
</dbReference>
<dbReference type="Gene3D" id="2.40.340.10">
    <property type="entry name" value="MoeA, C-terminal, domain IV"/>
    <property type="match status" value="1"/>
</dbReference>
<keyword evidence="8 11" id="KW-0460">Magnesium</keyword>
<keyword evidence="7 11" id="KW-0479">Metal-binding</keyword>
<keyword evidence="6 11" id="KW-0808">Transferase</keyword>
<evidence type="ECO:0000259" key="12">
    <source>
        <dbReference type="SMART" id="SM00852"/>
    </source>
</evidence>
<dbReference type="Pfam" id="PF03453">
    <property type="entry name" value="MoeA_N"/>
    <property type="match status" value="1"/>
</dbReference>
<dbReference type="PANTHER" id="PTHR10192:SF5">
    <property type="entry name" value="GEPHYRIN"/>
    <property type="match status" value="1"/>
</dbReference>
<evidence type="ECO:0000256" key="8">
    <source>
        <dbReference type="ARBA" id="ARBA00022842"/>
    </source>
</evidence>
<dbReference type="GO" id="GO:0006777">
    <property type="term" value="P:Mo-molybdopterin cofactor biosynthetic process"/>
    <property type="evidence" value="ECO:0007669"/>
    <property type="project" value="UniProtKB-UniRule"/>
</dbReference>
<dbReference type="Pfam" id="PF03454">
    <property type="entry name" value="MoeA_C"/>
    <property type="match status" value="1"/>
</dbReference>
<evidence type="ECO:0000256" key="11">
    <source>
        <dbReference type="RuleBase" id="RU365090"/>
    </source>
</evidence>
<comment type="similarity">
    <text evidence="4 11">Belongs to the MoeA family.</text>
</comment>
<evidence type="ECO:0000313" key="13">
    <source>
        <dbReference type="EMBL" id="NEZ58403.1"/>
    </source>
</evidence>
<comment type="cofactor">
    <cofactor evidence="1 11">
        <name>Mg(2+)</name>
        <dbReference type="ChEBI" id="CHEBI:18420"/>
    </cofactor>
</comment>
<evidence type="ECO:0000256" key="3">
    <source>
        <dbReference type="ARBA" id="ARBA00005046"/>
    </source>
</evidence>
<sequence>MVPANDAEKFILDLVTPVEALETAALGDCLGRVLGQPISSQLDFPHWDNSAMDGYAVRYDDVKTVPTTLTVVEEIPAGQVPKCELQTGEAARIFTGGMVPTGADTIVIQENTQRQGPQVTVLTAPSAQAFIRKQGSFYQAGAELLKPGIKIGAAEIAVLAAAQCVSVPVYRRPRVAILSTGDELVDVNHPVAPGQIVDSNRYALAALIAQAGAVPVPLGIVPDQKAATRQAIADALNQADVVISSGGVSVGDYDYVDQILTELRATIHIRSVAVKPGKPLTVATFGSGKNQQLYFGLPGNPVSSLVSFWRFVQPALRKLSGLETRWSPTFVSAKTDDDLKAGGQRETYLWGQLSLDTDGYRFTLAKGGHSSGNLINLSRTNGLGRVPLGETLIQAGSTIKAMVLGDV</sequence>
<evidence type="ECO:0000256" key="7">
    <source>
        <dbReference type="ARBA" id="ARBA00022723"/>
    </source>
</evidence>
<dbReference type="InterPro" id="IPR005110">
    <property type="entry name" value="MoeA_linker/N"/>
</dbReference>
<dbReference type="CDD" id="cd00887">
    <property type="entry name" value="MoeA"/>
    <property type="match status" value="1"/>
</dbReference>
<gene>
    <name evidence="13" type="ORF">DXZ20_22705</name>
</gene>
<evidence type="ECO:0000313" key="14">
    <source>
        <dbReference type="Proteomes" id="UP000481033"/>
    </source>
</evidence>
<dbReference type="PANTHER" id="PTHR10192">
    <property type="entry name" value="MOLYBDOPTERIN BIOSYNTHESIS PROTEIN"/>
    <property type="match status" value="1"/>
</dbReference>
<evidence type="ECO:0000256" key="4">
    <source>
        <dbReference type="ARBA" id="ARBA00010763"/>
    </source>
</evidence>
<dbReference type="GO" id="GO:0061599">
    <property type="term" value="F:molybdopterin molybdotransferase activity"/>
    <property type="evidence" value="ECO:0007669"/>
    <property type="project" value="UniProtKB-UniRule"/>
</dbReference>
<comment type="catalytic activity">
    <reaction evidence="10">
        <text>adenylyl-molybdopterin + molybdate = Mo-molybdopterin + AMP + H(+)</text>
        <dbReference type="Rhea" id="RHEA:35047"/>
        <dbReference type="ChEBI" id="CHEBI:15378"/>
        <dbReference type="ChEBI" id="CHEBI:36264"/>
        <dbReference type="ChEBI" id="CHEBI:62727"/>
        <dbReference type="ChEBI" id="CHEBI:71302"/>
        <dbReference type="ChEBI" id="CHEBI:456215"/>
        <dbReference type="EC" id="2.10.1.1"/>
    </reaction>
</comment>
<dbReference type="GO" id="GO:0005829">
    <property type="term" value="C:cytosol"/>
    <property type="evidence" value="ECO:0007669"/>
    <property type="project" value="TreeGrafter"/>
</dbReference>
<dbReference type="RefSeq" id="WP_163700904.1">
    <property type="nucleotide sequence ID" value="NZ_QXHD01000004.1"/>
</dbReference>
<evidence type="ECO:0000256" key="2">
    <source>
        <dbReference type="ARBA" id="ARBA00002901"/>
    </source>
</evidence>
<dbReference type="InterPro" id="IPR008284">
    <property type="entry name" value="MoCF_biosynth_CS"/>
</dbReference>
<comment type="caution">
    <text evidence="13">The sequence shown here is derived from an EMBL/GenBank/DDBJ whole genome shotgun (WGS) entry which is preliminary data.</text>
</comment>
<dbReference type="SUPFAM" id="SSF63882">
    <property type="entry name" value="MoeA N-terminal region -like"/>
    <property type="match status" value="1"/>
</dbReference>
<dbReference type="InterPro" id="IPR001453">
    <property type="entry name" value="MoaB/Mog_dom"/>
</dbReference>
<evidence type="ECO:0000256" key="10">
    <source>
        <dbReference type="ARBA" id="ARBA00047317"/>
    </source>
</evidence>
<keyword evidence="9 11" id="KW-0501">Molybdenum cofactor biosynthesis</keyword>
<keyword evidence="14" id="KW-1185">Reference proteome</keyword>
<evidence type="ECO:0000256" key="9">
    <source>
        <dbReference type="ARBA" id="ARBA00023150"/>
    </source>
</evidence>
<dbReference type="FunFam" id="3.40.980.10:FF:000004">
    <property type="entry name" value="Molybdopterin molybdenumtransferase"/>
    <property type="match status" value="1"/>
</dbReference>
<protein>
    <recommendedName>
        <fullName evidence="11">Molybdopterin molybdenumtransferase</fullName>
        <ecNumber evidence="11">2.10.1.1</ecNumber>
    </recommendedName>
</protein>
<accession>A0A6M0RRH9</accession>
<proteinExistence type="inferred from homology"/>
<dbReference type="InterPro" id="IPR036688">
    <property type="entry name" value="MoeA_C_domain_IV_sf"/>
</dbReference>
<comment type="pathway">
    <text evidence="3 11">Cofactor biosynthesis; molybdopterin biosynthesis.</text>
</comment>
<dbReference type="EC" id="2.10.1.1" evidence="11"/>
<dbReference type="InterPro" id="IPR005111">
    <property type="entry name" value="MoeA_C_domain_IV"/>
</dbReference>
<dbReference type="SMART" id="SM00852">
    <property type="entry name" value="MoCF_biosynth"/>
    <property type="match status" value="1"/>
</dbReference>
<dbReference type="UniPathway" id="UPA00344"/>
<dbReference type="InterPro" id="IPR038987">
    <property type="entry name" value="MoeA-like"/>
</dbReference>